<evidence type="ECO:0008006" key="5">
    <source>
        <dbReference type="Google" id="ProtNLM"/>
    </source>
</evidence>
<proteinExistence type="predicted"/>
<dbReference type="AlphaFoldDB" id="G4ZQZ8"/>
<name>G4ZQZ8_PHYSP</name>
<feature type="region of interest" description="Disordered" evidence="2">
    <location>
        <begin position="674"/>
        <end position="715"/>
    </location>
</feature>
<dbReference type="Proteomes" id="UP000002640">
    <property type="component" value="Unassembled WGS sequence"/>
</dbReference>
<dbReference type="GeneID" id="20647087"/>
<feature type="compositionally biased region" description="Low complexity" evidence="2">
    <location>
        <begin position="429"/>
        <end position="449"/>
    </location>
</feature>
<feature type="region of interest" description="Disordered" evidence="2">
    <location>
        <begin position="1"/>
        <end position="41"/>
    </location>
</feature>
<keyword evidence="4" id="KW-1185">Reference proteome</keyword>
<feature type="compositionally biased region" description="Polar residues" evidence="2">
    <location>
        <begin position="19"/>
        <end position="33"/>
    </location>
</feature>
<keyword evidence="1" id="KW-0175">Coiled coil</keyword>
<feature type="compositionally biased region" description="Polar residues" evidence="2">
    <location>
        <begin position="1"/>
        <end position="10"/>
    </location>
</feature>
<evidence type="ECO:0000256" key="1">
    <source>
        <dbReference type="SAM" id="Coils"/>
    </source>
</evidence>
<dbReference type="InParanoid" id="G4ZQZ8"/>
<protein>
    <recommendedName>
        <fullName evidence="5">Retrotransposon gag domain-containing protein</fullName>
    </recommendedName>
</protein>
<reference evidence="3 4" key="1">
    <citation type="journal article" date="2006" name="Science">
        <title>Phytophthora genome sequences uncover evolutionary origins and mechanisms of pathogenesis.</title>
        <authorList>
            <person name="Tyler B.M."/>
            <person name="Tripathy S."/>
            <person name="Zhang X."/>
            <person name="Dehal P."/>
            <person name="Jiang R.H."/>
            <person name="Aerts A."/>
            <person name="Arredondo F.D."/>
            <person name="Baxter L."/>
            <person name="Bensasson D."/>
            <person name="Beynon J.L."/>
            <person name="Chapman J."/>
            <person name="Damasceno C.M."/>
            <person name="Dorrance A.E."/>
            <person name="Dou D."/>
            <person name="Dickerman A.W."/>
            <person name="Dubchak I.L."/>
            <person name="Garbelotto M."/>
            <person name="Gijzen M."/>
            <person name="Gordon S.G."/>
            <person name="Govers F."/>
            <person name="Grunwald N.J."/>
            <person name="Huang W."/>
            <person name="Ivors K.L."/>
            <person name="Jones R.W."/>
            <person name="Kamoun S."/>
            <person name="Krampis K."/>
            <person name="Lamour K.H."/>
            <person name="Lee M.K."/>
            <person name="McDonald W.H."/>
            <person name="Medina M."/>
            <person name="Meijer H.J."/>
            <person name="Nordberg E.K."/>
            <person name="Maclean D.J."/>
            <person name="Ospina-Giraldo M.D."/>
            <person name="Morris P.F."/>
            <person name="Phuntumart V."/>
            <person name="Putnam N.H."/>
            <person name="Rash S."/>
            <person name="Rose J.K."/>
            <person name="Sakihama Y."/>
            <person name="Salamov A.A."/>
            <person name="Savidor A."/>
            <person name="Scheuring C.F."/>
            <person name="Smith B.M."/>
            <person name="Sobral B.W."/>
            <person name="Terry A."/>
            <person name="Torto-Alalibo T.A."/>
            <person name="Win J."/>
            <person name="Xu Z."/>
            <person name="Zhang H."/>
            <person name="Grigoriev I.V."/>
            <person name="Rokhsar D.S."/>
            <person name="Boore J.L."/>
        </authorList>
    </citation>
    <scope>NUCLEOTIDE SEQUENCE [LARGE SCALE GENOMIC DNA]</scope>
    <source>
        <strain evidence="3 4">P6497</strain>
    </source>
</reference>
<organism evidence="3 4">
    <name type="scientific">Phytophthora sojae (strain P6497)</name>
    <name type="common">Soybean stem and root rot agent</name>
    <name type="synonym">Phytophthora megasperma f. sp. glycines</name>
    <dbReference type="NCBI Taxonomy" id="1094619"/>
    <lineage>
        <taxon>Eukaryota</taxon>
        <taxon>Sar</taxon>
        <taxon>Stramenopiles</taxon>
        <taxon>Oomycota</taxon>
        <taxon>Peronosporomycetes</taxon>
        <taxon>Peronosporales</taxon>
        <taxon>Peronosporaceae</taxon>
        <taxon>Phytophthora</taxon>
    </lineage>
</organism>
<gene>
    <name evidence="3" type="ORF">PHYSODRAFT_335756</name>
</gene>
<accession>G4ZQZ8</accession>
<feature type="compositionally biased region" description="Low complexity" evidence="2">
    <location>
        <begin position="385"/>
        <end position="403"/>
    </location>
</feature>
<feature type="region of interest" description="Disordered" evidence="2">
    <location>
        <begin position="371"/>
        <end position="461"/>
    </location>
</feature>
<evidence type="ECO:0000313" key="3">
    <source>
        <dbReference type="EMBL" id="EGZ14078.1"/>
    </source>
</evidence>
<dbReference type="KEGG" id="psoj:PHYSODRAFT_335756"/>
<feature type="coiled-coil region" evidence="1">
    <location>
        <begin position="214"/>
        <end position="241"/>
    </location>
</feature>
<dbReference type="RefSeq" id="XP_009531507.1">
    <property type="nucleotide sequence ID" value="XM_009533212.1"/>
</dbReference>
<dbReference type="EMBL" id="JH159156">
    <property type="protein sequence ID" value="EGZ14078.1"/>
    <property type="molecule type" value="Genomic_DNA"/>
</dbReference>
<evidence type="ECO:0000313" key="4">
    <source>
        <dbReference type="Proteomes" id="UP000002640"/>
    </source>
</evidence>
<feature type="compositionally biased region" description="Basic and acidic residues" evidence="2">
    <location>
        <begin position="693"/>
        <end position="705"/>
    </location>
</feature>
<feature type="compositionally biased region" description="Low complexity" evidence="2">
    <location>
        <begin position="142"/>
        <end position="164"/>
    </location>
</feature>
<feature type="region of interest" description="Disordered" evidence="2">
    <location>
        <begin position="133"/>
        <end position="166"/>
    </location>
</feature>
<evidence type="ECO:0000256" key="2">
    <source>
        <dbReference type="SAM" id="MobiDB-lite"/>
    </source>
</evidence>
<sequence length="827" mass="91407">MSERSASIQAPTRFGVSGGSDQSLTSASSGTFTSRDGSSLSSGWSVGRFAGSHMPMAMMAQGGGVPTGDGMAMCIKREVVPLAPTPVDQDDVVIGEQSLEATRVDMATVEDLRPEALTARTIAVTIGVPEVDTREGRTDTLSGRSGRSARSLRSESSVGSRSSGATQIALNTMRQVQDAVSRMENTQGSTLEKLGLALKAELGRMVSSHDDSQARRGAETLEALRVEAARLERERSEALLGHYQAHLEARQAEEADRTAAMMAVVQQDLHDLRMDRDQERLKAKILQKYLVGQLRNLQTTSAQDQGSAGKIHRESSGVINERTSAGRMGQDMKNTDEFLASKLQETLNAAKAVSFLKPAAAQAQKVVASKVKAEPVFESKPPAPTRSTSGRVSGWSSSGTSMSPEPHRRESSRKRKTGKSRRHGDPSDSDPNSDSSSKSDSSNSSDSSSFGDTTPGVTMKTAEGGTTVYTFKPFVNSNTLEDLDPKASLATRIRWLERFQIKVYEMKLKMPAPVRNWRANLELKVCRDWKRFLKAFRERYCKANTSDSERYYTMIQKKYETPLEFYYRLNKVAEKAGLDFKSSSKARKRHLKVFMKKLLDTRLRSTLQGQRIRSLKDVEDHLFDGMKRVAMVDGAVNGRRTGILLDPGTSASVVSLNLARGLKLKLRFSKPFRGAGDTSDGTDDPETHQPLTNKRDDIREEHSETDQFSSGEVYPDGDEFFDSICLDEVDWGDGLPHEDRDLSEAANTDALGIPNDQCKADFEGDAYVVEAILDLRWSQDSCTPCRSREYLVKLKRCTKAMWFPESHRDRELLCDFDRVNNTGCPVH</sequence>
<feature type="compositionally biased region" description="Basic residues" evidence="2">
    <location>
        <begin position="410"/>
        <end position="422"/>
    </location>
</feature>